<sequence>MSRLGPFITLAAGAVLALGLGVASITATPAAENTAAGTAAEAPSGEESPAEQNTAEENTAQPSPTNTEAKKIAKADYGGRVKGNGGLIAISIRNGKAVGYFCDGKTESWFKGNESDGDLNLTGVANPKSTVTAELGGGQAKGWVAVGGRKWSFVAPTIVKPSGLYRATALVRGAKLRAGWILVKNPAGGYYQVGTAFVGEEQYDIPELNSDQPTAPVTVDDTTVYPKDVDGFIEEMQ</sequence>
<evidence type="ECO:0000256" key="1">
    <source>
        <dbReference type="SAM" id="MobiDB-lite"/>
    </source>
</evidence>
<feature type="compositionally biased region" description="Polar residues" evidence="1">
    <location>
        <begin position="52"/>
        <end position="67"/>
    </location>
</feature>
<keyword evidence="4" id="KW-1185">Reference proteome</keyword>
<dbReference type="EMBL" id="VCKX01000084">
    <property type="protein sequence ID" value="TMR31389.1"/>
    <property type="molecule type" value="Genomic_DNA"/>
</dbReference>
<organism evidence="3 4">
    <name type="scientific">Nonomuraea zeae</name>
    <dbReference type="NCBI Taxonomy" id="1642303"/>
    <lineage>
        <taxon>Bacteria</taxon>
        <taxon>Bacillati</taxon>
        <taxon>Actinomycetota</taxon>
        <taxon>Actinomycetes</taxon>
        <taxon>Streptosporangiales</taxon>
        <taxon>Streptosporangiaceae</taxon>
        <taxon>Nonomuraea</taxon>
    </lineage>
</organism>
<protein>
    <recommendedName>
        <fullName evidence="5">Serine/threonine protein kinase</fullName>
    </recommendedName>
</protein>
<feature type="region of interest" description="Disordered" evidence="1">
    <location>
        <begin position="34"/>
        <end position="69"/>
    </location>
</feature>
<dbReference type="AlphaFoldDB" id="A0A5S4GET8"/>
<keyword evidence="2" id="KW-0732">Signal</keyword>
<dbReference type="Proteomes" id="UP000306628">
    <property type="component" value="Unassembled WGS sequence"/>
</dbReference>
<evidence type="ECO:0000256" key="2">
    <source>
        <dbReference type="SAM" id="SignalP"/>
    </source>
</evidence>
<feature type="signal peptide" evidence="2">
    <location>
        <begin position="1"/>
        <end position="17"/>
    </location>
</feature>
<comment type="caution">
    <text evidence="3">The sequence shown here is derived from an EMBL/GenBank/DDBJ whole genome shotgun (WGS) entry which is preliminary data.</text>
</comment>
<evidence type="ECO:0008006" key="5">
    <source>
        <dbReference type="Google" id="ProtNLM"/>
    </source>
</evidence>
<evidence type="ECO:0000313" key="3">
    <source>
        <dbReference type="EMBL" id="TMR31389.1"/>
    </source>
</evidence>
<accession>A0A5S4GET8</accession>
<feature type="chain" id="PRO_5038490827" description="Serine/threonine protein kinase" evidence="2">
    <location>
        <begin position="18"/>
        <end position="237"/>
    </location>
</feature>
<reference evidence="3 4" key="1">
    <citation type="submission" date="2019-05" db="EMBL/GenBank/DDBJ databases">
        <title>Draft genome sequence of Nonomuraea zeae DSM 100528.</title>
        <authorList>
            <person name="Saricaoglu S."/>
            <person name="Isik K."/>
        </authorList>
    </citation>
    <scope>NUCLEOTIDE SEQUENCE [LARGE SCALE GENOMIC DNA]</scope>
    <source>
        <strain evidence="3 4">DSM 100528</strain>
    </source>
</reference>
<evidence type="ECO:0000313" key="4">
    <source>
        <dbReference type="Proteomes" id="UP000306628"/>
    </source>
</evidence>
<name>A0A5S4GET8_9ACTN</name>
<dbReference type="RefSeq" id="WP_138692385.1">
    <property type="nucleotide sequence ID" value="NZ_JBHSAZ010000112.1"/>
</dbReference>
<gene>
    <name evidence="3" type="ORF">ETD85_25890</name>
</gene>
<dbReference type="OrthoDB" id="4538973at2"/>
<proteinExistence type="predicted"/>
<feature type="compositionally biased region" description="Low complexity" evidence="1">
    <location>
        <begin position="34"/>
        <end position="51"/>
    </location>
</feature>